<organism evidence="5 6">
    <name type="scientific">Dermabacter vaginalis</name>
    <dbReference type="NCBI Taxonomy" id="1630135"/>
    <lineage>
        <taxon>Bacteria</taxon>
        <taxon>Bacillati</taxon>
        <taxon>Actinomycetota</taxon>
        <taxon>Actinomycetes</taxon>
        <taxon>Micrococcales</taxon>
        <taxon>Dermabacteraceae</taxon>
        <taxon>Dermabacter</taxon>
    </lineage>
</organism>
<dbReference type="InterPro" id="IPR041121">
    <property type="entry name" value="SDH_C"/>
</dbReference>
<dbReference type="GO" id="GO:0004764">
    <property type="term" value="F:shikimate 3-dehydrogenase (NADP+) activity"/>
    <property type="evidence" value="ECO:0007669"/>
    <property type="project" value="InterPro"/>
</dbReference>
<protein>
    <recommendedName>
        <fullName evidence="7">Shikimate dehydrogenase</fullName>
    </recommendedName>
</protein>
<evidence type="ECO:0000313" key="6">
    <source>
        <dbReference type="Proteomes" id="UP000092596"/>
    </source>
</evidence>
<dbReference type="GO" id="GO:0019632">
    <property type="term" value="P:shikimate metabolic process"/>
    <property type="evidence" value="ECO:0007669"/>
    <property type="project" value="TreeGrafter"/>
</dbReference>
<reference evidence="5 6" key="1">
    <citation type="submission" date="2015-06" db="EMBL/GenBank/DDBJ databases">
        <title>Investigation of pathophysiology for high-risk pregnancy and development of treatment modality based on it.</title>
        <authorList>
            <person name="Kim B.-C."/>
            <person name="Lim S."/>
        </authorList>
    </citation>
    <scope>NUCLEOTIDE SEQUENCE [LARGE SCALE GENOMIC DNA]</scope>
    <source>
        <strain evidence="5 6">AD1-86</strain>
    </source>
</reference>
<keyword evidence="2" id="KW-0057">Aromatic amino acid biosynthesis</keyword>
<dbReference type="InterPro" id="IPR036291">
    <property type="entry name" value="NAD(P)-bd_dom_sf"/>
</dbReference>
<dbReference type="GO" id="GO:0009423">
    <property type="term" value="P:chorismate biosynthetic process"/>
    <property type="evidence" value="ECO:0007669"/>
    <property type="project" value="TreeGrafter"/>
</dbReference>
<proteinExistence type="predicted"/>
<dbReference type="STRING" id="1630135.DAD186_10670"/>
<evidence type="ECO:0000256" key="1">
    <source>
        <dbReference type="ARBA" id="ARBA00004871"/>
    </source>
</evidence>
<gene>
    <name evidence="5" type="ORF">DAD186_10670</name>
</gene>
<dbReference type="RefSeq" id="WP_065247788.1">
    <property type="nucleotide sequence ID" value="NZ_CP012117.1"/>
</dbReference>
<comment type="pathway">
    <text evidence="1">Metabolic intermediate biosynthesis; chorismate biosynthesis; chorismate from D-erythrose 4-phosphate and phosphoenolpyruvate: step 4/7.</text>
</comment>
<dbReference type="Pfam" id="PF18317">
    <property type="entry name" value="SDH_C"/>
    <property type="match status" value="1"/>
</dbReference>
<dbReference type="AlphaFoldDB" id="A0A1B0ZI77"/>
<dbReference type="Pfam" id="PF08501">
    <property type="entry name" value="Shikimate_dh_N"/>
    <property type="match status" value="1"/>
</dbReference>
<dbReference type="GO" id="GO:0050661">
    <property type="term" value="F:NADP binding"/>
    <property type="evidence" value="ECO:0007669"/>
    <property type="project" value="TreeGrafter"/>
</dbReference>
<dbReference type="Gene3D" id="3.40.50.10860">
    <property type="entry name" value="Leucine Dehydrogenase, chain A, domain 1"/>
    <property type="match status" value="1"/>
</dbReference>
<dbReference type="EMBL" id="CP012117">
    <property type="protein sequence ID" value="ANP27617.1"/>
    <property type="molecule type" value="Genomic_DNA"/>
</dbReference>
<name>A0A1B0ZI77_9MICO</name>
<evidence type="ECO:0000313" key="5">
    <source>
        <dbReference type="EMBL" id="ANP27617.1"/>
    </source>
</evidence>
<dbReference type="SUPFAM" id="SSF51735">
    <property type="entry name" value="NAD(P)-binding Rossmann-fold domains"/>
    <property type="match status" value="1"/>
</dbReference>
<evidence type="ECO:0000259" key="3">
    <source>
        <dbReference type="Pfam" id="PF08501"/>
    </source>
</evidence>
<sequence length="296" mass="31723">MGEKQVGESGRRFAVIGDPIAHSLSPELHAAAYRALGIEGASYERIHVPRGEFAKFVHETLPTLDGVSVTMPHKAHAHDLAVAHGPHAELGIANTLIPLGSGHSRRYAAFNTDIAGITGALAAAGIRALESATLLGSGATALSLATALCESGCTRFTLLARSREKLAVLEGLLARYGAQVHIGEWERPELSFHSDIVASALARDGAEAFAERVFHKMHDVARVPSAFFDALYFPDPTPLTRIRDAFCRERAVHEKPAFATGAHMLAHQAARQVELMCGVEHAPAEVMYEAVFGQEL</sequence>
<dbReference type="PANTHER" id="PTHR21089">
    <property type="entry name" value="SHIKIMATE DEHYDROGENASE"/>
    <property type="match status" value="1"/>
</dbReference>
<dbReference type="InterPro" id="IPR022893">
    <property type="entry name" value="Shikimate_DH_fam"/>
</dbReference>
<evidence type="ECO:0008006" key="7">
    <source>
        <dbReference type="Google" id="ProtNLM"/>
    </source>
</evidence>
<dbReference type="Gene3D" id="3.40.50.720">
    <property type="entry name" value="NAD(P)-binding Rossmann-like Domain"/>
    <property type="match status" value="1"/>
</dbReference>
<feature type="domain" description="Shikimate dehydrogenase substrate binding N-terminal" evidence="3">
    <location>
        <begin position="15"/>
        <end position="95"/>
    </location>
</feature>
<dbReference type="GO" id="GO:0009073">
    <property type="term" value="P:aromatic amino acid family biosynthetic process"/>
    <property type="evidence" value="ECO:0007669"/>
    <property type="project" value="UniProtKB-KW"/>
</dbReference>
<evidence type="ECO:0000259" key="4">
    <source>
        <dbReference type="Pfam" id="PF18317"/>
    </source>
</evidence>
<keyword evidence="2" id="KW-0028">Amino-acid biosynthesis</keyword>
<dbReference type="PATRIC" id="fig|1630135.4.peg.1069"/>
<evidence type="ECO:0000256" key="2">
    <source>
        <dbReference type="ARBA" id="ARBA00023141"/>
    </source>
</evidence>
<dbReference type="SUPFAM" id="SSF53223">
    <property type="entry name" value="Aminoacid dehydrogenase-like, N-terminal domain"/>
    <property type="match status" value="1"/>
</dbReference>
<dbReference type="GO" id="GO:0005829">
    <property type="term" value="C:cytosol"/>
    <property type="evidence" value="ECO:0007669"/>
    <property type="project" value="TreeGrafter"/>
</dbReference>
<dbReference type="Proteomes" id="UP000092596">
    <property type="component" value="Chromosome"/>
</dbReference>
<dbReference type="PANTHER" id="PTHR21089:SF1">
    <property type="entry name" value="BIFUNCTIONAL 3-DEHYDROQUINATE DEHYDRATASE_SHIKIMATE DEHYDROGENASE, CHLOROPLASTIC"/>
    <property type="match status" value="1"/>
</dbReference>
<dbReference type="KEGG" id="dva:DAD186_10670"/>
<dbReference type="InterPro" id="IPR046346">
    <property type="entry name" value="Aminoacid_DH-like_N_sf"/>
</dbReference>
<dbReference type="InterPro" id="IPR013708">
    <property type="entry name" value="Shikimate_DH-bd_N"/>
</dbReference>
<accession>A0A1B0ZI77</accession>
<feature type="domain" description="SDH C-terminal" evidence="4">
    <location>
        <begin position="261"/>
        <end position="291"/>
    </location>
</feature>